<keyword evidence="7 8" id="KW-0862">Zinc</keyword>
<dbReference type="SUPFAM" id="SSF56281">
    <property type="entry name" value="Metallo-hydrolase/oxidoreductase"/>
    <property type="match status" value="1"/>
</dbReference>
<reference evidence="11 12" key="1">
    <citation type="journal article" date="2017" name="Front. Microbiol.">
        <title>New Insights into the Diversity of the Genus Faecalibacterium.</title>
        <authorList>
            <person name="Benevides L."/>
            <person name="Burman S."/>
            <person name="Martin R."/>
            <person name="Robert V."/>
            <person name="Thomas M."/>
            <person name="Miquel S."/>
            <person name="Chain F."/>
            <person name="Sokol H."/>
            <person name="Bermudez-Humaran L.G."/>
            <person name="Morrison M."/>
            <person name="Langella P."/>
            <person name="Azevedo V.A."/>
            <person name="Chatel J.M."/>
            <person name="Soares S."/>
        </authorList>
    </citation>
    <scope>NUCLEOTIDE SEQUENCE [LARGE SCALE GENOMIC DNA]</scope>
    <source>
        <strain evidence="11 12">AHMP21</strain>
    </source>
</reference>
<proteinExistence type="inferred from homology"/>
<sequence length="313" mass="33595">MLTITLLGTAATMPLPDRALTAAVAECGGHSLLFDCGEGTQTAARRAGVNLMKLDAICLTHYHGDHIFGLPGLLQTLGCQGRTRPLTIFGPAEGMEPVWGAIRTLTGPQPYAIRAVPLGTDPVRLETLAPGWPVGAELLPFRTKHRVPSRGYRLDLPRAGRFDPARARALGVPVQQWRLLQRGEPVTLEDGAAIAPGQVLGAPRRGLRFVFSGDTAPCAALEQAAQDADLLLCDATYPDDAQQAQAKQYGHSTFRQDAELAARAGARRLWLMHYSPIITDPEAARPAAEAAFPAVECGVDGQQIILRYDEEPS</sequence>
<keyword evidence="3 8" id="KW-0540">Nuclease</keyword>
<dbReference type="Proteomes" id="UP000220904">
    <property type="component" value="Unassembled WGS sequence"/>
</dbReference>
<feature type="binding site" evidence="8">
    <location>
        <position position="214"/>
    </location>
    <ligand>
        <name>Zn(2+)</name>
        <dbReference type="ChEBI" id="CHEBI:29105"/>
        <label>2</label>
        <note>catalytic</note>
    </ligand>
</feature>
<feature type="binding site" evidence="8">
    <location>
        <position position="145"/>
    </location>
    <ligand>
        <name>Zn(2+)</name>
        <dbReference type="ChEBI" id="CHEBI:29105"/>
        <label>1</label>
        <note>catalytic</note>
    </ligand>
</feature>
<evidence type="ECO:0000256" key="1">
    <source>
        <dbReference type="ARBA" id="ARBA00011738"/>
    </source>
</evidence>
<comment type="subunit">
    <text evidence="1 8">Homodimer.</text>
</comment>
<comment type="cofactor">
    <cofactor evidence="8">
        <name>Zn(2+)</name>
        <dbReference type="ChEBI" id="CHEBI:29105"/>
    </cofactor>
    <text evidence="8">Binds 2 Zn(2+) ions.</text>
</comment>
<evidence type="ECO:0000256" key="8">
    <source>
        <dbReference type="HAMAP-Rule" id="MF_01818"/>
    </source>
</evidence>
<comment type="similarity">
    <text evidence="8">Belongs to the RNase Z family.</text>
</comment>
<dbReference type="InterPro" id="IPR013471">
    <property type="entry name" value="RNase_Z/BN"/>
</dbReference>
<protein>
    <recommendedName>
        <fullName evidence="8">Ribonuclease Z</fullName>
        <shortName evidence="8">RNase Z</shortName>
        <ecNumber evidence="8">3.1.26.11</ecNumber>
    </recommendedName>
    <alternativeName>
        <fullName evidence="8">tRNA 3 endonuclease</fullName>
    </alternativeName>
    <alternativeName>
        <fullName evidence="8">tRNase Z</fullName>
    </alternativeName>
</protein>
<dbReference type="PANTHER" id="PTHR46018:SF2">
    <property type="entry name" value="ZINC PHOSPHODIESTERASE ELAC PROTEIN 1"/>
    <property type="match status" value="1"/>
</dbReference>
<dbReference type="GO" id="GO:0042781">
    <property type="term" value="F:3'-tRNA processing endoribonuclease activity"/>
    <property type="evidence" value="ECO:0007669"/>
    <property type="project" value="UniProtKB-UniRule"/>
</dbReference>
<keyword evidence="4 8" id="KW-0479">Metal-binding</keyword>
<dbReference type="InterPro" id="IPR001279">
    <property type="entry name" value="Metallo-B-lactamas"/>
</dbReference>
<keyword evidence="6 8" id="KW-0378">Hydrolase</keyword>
<evidence type="ECO:0000256" key="4">
    <source>
        <dbReference type="ARBA" id="ARBA00022723"/>
    </source>
</evidence>
<keyword evidence="5 8" id="KW-0255">Endonuclease</keyword>
<evidence type="ECO:0000259" key="10">
    <source>
        <dbReference type="Pfam" id="PF12706"/>
    </source>
</evidence>
<dbReference type="Pfam" id="PF00753">
    <property type="entry name" value="Lactamase_B"/>
    <property type="match status" value="1"/>
</dbReference>
<evidence type="ECO:0000313" key="12">
    <source>
        <dbReference type="Proteomes" id="UP000220904"/>
    </source>
</evidence>
<dbReference type="HAMAP" id="MF_01818">
    <property type="entry name" value="RNase_Z_BN"/>
    <property type="match status" value="1"/>
</dbReference>
<evidence type="ECO:0000256" key="2">
    <source>
        <dbReference type="ARBA" id="ARBA00022694"/>
    </source>
</evidence>
<dbReference type="CDD" id="cd07717">
    <property type="entry name" value="RNaseZ_ZiPD-like_MBL-fold"/>
    <property type="match status" value="1"/>
</dbReference>
<dbReference type="Pfam" id="PF12706">
    <property type="entry name" value="Lactamase_B_2"/>
    <property type="match status" value="1"/>
</dbReference>
<feature type="binding site" evidence="8">
    <location>
        <position position="214"/>
    </location>
    <ligand>
        <name>Zn(2+)</name>
        <dbReference type="ChEBI" id="CHEBI:29105"/>
        <label>1</label>
        <note>catalytic</note>
    </ligand>
</feature>
<comment type="catalytic activity">
    <reaction evidence="8">
        <text>Endonucleolytic cleavage of RNA, removing extra 3' nucleotides from tRNA precursor, generating 3' termini of tRNAs. A 3'-hydroxy group is left at the tRNA terminus and a 5'-phosphoryl group is left at the trailer molecule.</text>
        <dbReference type="EC" id="3.1.26.11"/>
    </reaction>
</comment>
<evidence type="ECO:0000256" key="6">
    <source>
        <dbReference type="ARBA" id="ARBA00022801"/>
    </source>
</evidence>
<keyword evidence="2 8" id="KW-0819">tRNA processing</keyword>
<feature type="active site" description="Proton acceptor" evidence="8">
    <location>
        <position position="65"/>
    </location>
</feature>
<dbReference type="EC" id="3.1.26.11" evidence="8"/>
<dbReference type="Gene3D" id="3.60.15.10">
    <property type="entry name" value="Ribonuclease Z/Hydroxyacylglutathione hydrolase-like"/>
    <property type="match status" value="1"/>
</dbReference>
<organism evidence="11 12">
    <name type="scientific">Faecalibacterium prausnitzii</name>
    <dbReference type="NCBI Taxonomy" id="853"/>
    <lineage>
        <taxon>Bacteria</taxon>
        <taxon>Bacillati</taxon>
        <taxon>Bacillota</taxon>
        <taxon>Clostridia</taxon>
        <taxon>Eubacteriales</taxon>
        <taxon>Oscillospiraceae</taxon>
        <taxon>Faecalibacterium</taxon>
    </lineage>
</organism>
<accession>A0A2A7B7Q5</accession>
<comment type="caution">
    <text evidence="11">The sequence shown here is derived from an EMBL/GenBank/DDBJ whole genome shotgun (WGS) entry which is preliminary data.</text>
</comment>
<dbReference type="AlphaFoldDB" id="A0A2A7B7Q5"/>
<evidence type="ECO:0000313" key="11">
    <source>
        <dbReference type="EMBL" id="PDX87423.1"/>
    </source>
</evidence>
<evidence type="ECO:0000256" key="5">
    <source>
        <dbReference type="ARBA" id="ARBA00022759"/>
    </source>
</evidence>
<feature type="binding site" evidence="8">
    <location>
        <position position="61"/>
    </location>
    <ligand>
        <name>Zn(2+)</name>
        <dbReference type="ChEBI" id="CHEBI:29105"/>
        <label>1</label>
        <note>catalytic</note>
    </ligand>
</feature>
<dbReference type="RefSeq" id="WP_097792000.1">
    <property type="nucleotide sequence ID" value="NZ_NOUV01000010.1"/>
</dbReference>
<feature type="binding site" evidence="8">
    <location>
        <position position="65"/>
    </location>
    <ligand>
        <name>Zn(2+)</name>
        <dbReference type="ChEBI" id="CHEBI:29105"/>
        <label>2</label>
        <note>catalytic</note>
    </ligand>
</feature>
<feature type="binding site" evidence="8">
    <location>
        <position position="273"/>
    </location>
    <ligand>
        <name>Zn(2+)</name>
        <dbReference type="ChEBI" id="CHEBI:29105"/>
        <label>2</label>
        <note>catalytic</note>
    </ligand>
</feature>
<dbReference type="GO" id="GO:0008270">
    <property type="term" value="F:zinc ion binding"/>
    <property type="evidence" value="ECO:0007669"/>
    <property type="project" value="UniProtKB-UniRule"/>
</dbReference>
<dbReference type="NCBIfam" id="NF000801">
    <property type="entry name" value="PRK00055.1-3"/>
    <property type="match status" value="1"/>
</dbReference>
<evidence type="ECO:0000259" key="9">
    <source>
        <dbReference type="Pfam" id="PF00753"/>
    </source>
</evidence>
<feature type="binding site" evidence="8">
    <location>
        <position position="63"/>
    </location>
    <ligand>
        <name>Zn(2+)</name>
        <dbReference type="ChEBI" id="CHEBI:29105"/>
        <label>1</label>
        <note>catalytic</note>
    </ligand>
</feature>
<feature type="domain" description="Metallo-beta-lactamase" evidence="9">
    <location>
        <begin position="28"/>
        <end position="99"/>
    </location>
</feature>
<evidence type="ECO:0000256" key="3">
    <source>
        <dbReference type="ARBA" id="ARBA00022722"/>
    </source>
</evidence>
<dbReference type="PANTHER" id="PTHR46018">
    <property type="entry name" value="ZINC PHOSPHODIESTERASE ELAC PROTEIN 1"/>
    <property type="match status" value="1"/>
</dbReference>
<dbReference type="OrthoDB" id="9800940at2"/>
<name>A0A2A7B7Q5_9FIRM</name>
<comment type="function">
    <text evidence="8">Zinc phosphodiesterase, which displays some tRNA 3'-processing endonuclease activity. Probably involved in tRNA maturation, by removing a 3'-trailer from precursor tRNA.</text>
</comment>
<gene>
    <name evidence="8" type="primary">rnz</name>
    <name evidence="11" type="ORF">CHR60_04980</name>
</gene>
<dbReference type="EMBL" id="NOUV01000010">
    <property type="protein sequence ID" value="PDX87423.1"/>
    <property type="molecule type" value="Genomic_DNA"/>
</dbReference>
<feature type="domain" description="Metallo-beta-lactamase" evidence="10">
    <location>
        <begin position="204"/>
        <end position="274"/>
    </location>
</feature>
<evidence type="ECO:0000256" key="7">
    <source>
        <dbReference type="ARBA" id="ARBA00022833"/>
    </source>
</evidence>
<dbReference type="InterPro" id="IPR036866">
    <property type="entry name" value="RibonucZ/Hydroxyglut_hydro"/>
</dbReference>
<feature type="binding site" evidence="8">
    <location>
        <position position="66"/>
    </location>
    <ligand>
        <name>Zn(2+)</name>
        <dbReference type="ChEBI" id="CHEBI:29105"/>
        <label>2</label>
        <note>catalytic</note>
    </ligand>
</feature>